<reference evidence="2 3" key="1">
    <citation type="submission" date="2019-01" db="EMBL/GenBank/DDBJ databases">
        <title>Draft genome sequence of Dictyobacter sp. Uno17.</title>
        <authorList>
            <person name="Wang C.M."/>
            <person name="Zheng Y."/>
            <person name="Sakai Y."/>
            <person name="Abe K."/>
            <person name="Yokota A."/>
            <person name="Yabe S."/>
        </authorList>
    </citation>
    <scope>NUCLEOTIDE SEQUENCE [LARGE SCALE GENOMIC DNA]</scope>
    <source>
        <strain evidence="2 3">Uno17</strain>
    </source>
</reference>
<dbReference type="Proteomes" id="UP000322530">
    <property type="component" value="Unassembled WGS sequence"/>
</dbReference>
<dbReference type="GO" id="GO:0016874">
    <property type="term" value="F:ligase activity"/>
    <property type="evidence" value="ECO:0007669"/>
    <property type="project" value="UniProtKB-KW"/>
</dbReference>
<dbReference type="EMBL" id="BIXY01000015">
    <property type="protein sequence ID" value="GCF07845.1"/>
    <property type="molecule type" value="Genomic_DNA"/>
</dbReference>
<dbReference type="AlphaFoldDB" id="A0A5A5T9A2"/>
<protein>
    <submittedName>
        <fullName evidence="2">Ligase</fullName>
    </submittedName>
</protein>
<dbReference type="RefSeq" id="WP_149400854.1">
    <property type="nucleotide sequence ID" value="NZ_BIXY01000015.1"/>
</dbReference>
<dbReference type="PROSITE" id="PS51733">
    <property type="entry name" value="BPL_LPL_CATALYTIC"/>
    <property type="match status" value="1"/>
</dbReference>
<dbReference type="PANTHER" id="PTHR43679">
    <property type="entry name" value="OCTANOYLTRANSFERASE LIPM-RELATED"/>
    <property type="match status" value="1"/>
</dbReference>
<dbReference type="InterPro" id="IPR004143">
    <property type="entry name" value="BPL_LPL_catalytic"/>
</dbReference>
<dbReference type="Pfam" id="PF21948">
    <property type="entry name" value="LplA-B_cat"/>
    <property type="match status" value="1"/>
</dbReference>
<evidence type="ECO:0000313" key="3">
    <source>
        <dbReference type="Proteomes" id="UP000322530"/>
    </source>
</evidence>
<proteinExistence type="predicted"/>
<accession>A0A5A5T9A2</accession>
<dbReference type="Gene3D" id="3.30.930.10">
    <property type="entry name" value="Bira Bifunctional Protein, Domain 2"/>
    <property type="match status" value="1"/>
</dbReference>
<dbReference type="PANTHER" id="PTHR43679:SF2">
    <property type="entry name" value="OCTANOYL-[GCVH]:PROTEIN N-OCTANOYLTRANSFERASE"/>
    <property type="match status" value="1"/>
</dbReference>
<dbReference type="InterPro" id="IPR045864">
    <property type="entry name" value="aa-tRNA-synth_II/BPL/LPL"/>
</dbReference>
<evidence type="ECO:0000259" key="1">
    <source>
        <dbReference type="PROSITE" id="PS51733"/>
    </source>
</evidence>
<organism evidence="2 3">
    <name type="scientific">Dictyobacter arantiisoli</name>
    <dbReference type="NCBI Taxonomy" id="2014874"/>
    <lineage>
        <taxon>Bacteria</taxon>
        <taxon>Bacillati</taxon>
        <taxon>Chloroflexota</taxon>
        <taxon>Ktedonobacteria</taxon>
        <taxon>Ktedonobacterales</taxon>
        <taxon>Dictyobacteraceae</taxon>
        <taxon>Dictyobacter</taxon>
    </lineage>
</organism>
<dbReference type="SUPFAM" id="SSF55681">
    <property type="entry name" value="Class II aaRS and biotin synthetases"/>
    <property type="match status" value="1"/>
</dbReference>
<name>A0A5A5T9A2_9CHLR</name>
<evidence type="ECO:0000313" key="2">
    <source>
        <dbReference type="EMBL" id="GCF07845.1"/>
    </source>
</evidence>
<gene>
    <name evidence="2" type="ORF">KDI_14090</name>
</gene>
<comment type="caution">
    <text evidence="2">The sequence shown here is derived from an EMBL/GenBank/DDBJ whole genome shotgun (WGS) entry which is preliminary data.</text>
</comment>
<sequence length="262" mass="29242">MNNWLIYPLTIADQQQHIEQSEHLLRMLQPGDPGTLYWSLAQPAGLVLGFSQKEHIINPDALIAGSMPIYHRRAGGTAVLVGPTLLSLDVVLPADHPLHLPDLVESYRWFGEAWVAALAQLGAQTRTVPPEEAHAQRTLRKQSATRDYEILMNRACYGSLSPYEVVSGQRKVVGFDMIRRRAGSLLQAGVLLQWDTQVLAQLLGHTQQEQTLLQTGLLERAVGLDTLLERVITSEEVIKAFERVLIPDERQRLMVESSSTTI</sequence>
<keyword evidence="2" id="KW-0436">Ligase</keyword>
<dbReference type="OrthoDB" id="9178967at2"/>
<keyword evidence="3" id="KW-1185">Reference proteome</keyword>
<feature type="domain" description="BPL/LPL catalytic" evidence="1">
    <location>
        <begin position="29"/>
        <end position="249"/>
    </location>
</feature>
<dbReference type="InterPro" id="IPR050664">
    <property type="entry name" value="Octanoyltrans_LipM/LipL"/>
</dbReference>